<dbReference type="EMBL" id="ML143387">
    <property type="protein sequence ID" value="TBU35057.1"/>
    <property type="molecule type" value="Genomic_DNA"/>
</dbReference>
<feature type="region of interest" description="Disordered" evidence="1">
    <location>
        <begin position="1"/>
        <end position="33"/>
    </location>
</feature>
<name>A0A4Q9N4X3_9APHY</name>
<evidence type="ECO:0000256" key="1">
    <source>
        <dbReference type="SAM" id="MobiDB-lite"/>
    </source>
</evidence>
<evidence type="ECO:0000313" key="2">
    <source>
        <dbReference type="EMBL" id="TBU35057.1"/>
    </source>
</evidence>
<protein>
    <submittedName>
        <fullName evidence="2">Uncharacterized protein</fullName>
    </submittedName>
</protein>
<feature type="region of interest" description="Disordered" evidence="1">
    <location>
        <begin position="88"/>
        <end position="108"/>
    </location>
</feature>
<accession>A0A4Q9N4X3</accession>
<proteinExistence type="predicted"/>
<dbReference type="AlphaFoldDB" id="A0A4Q9N4X3"/>
<sequence>MLTPLQGGRSSGRETTAEKNSMIEQSHLDPPYVGRPTARASCVCILGRFNSAVFNSGYPTGGNPRPGTRPRSLADIWLPFAYRDHNASGSLPGYSVRQQDHRDATLHT</sequence>
<reference evidence="2" key="1">
    <citation type="submission" date="2019-01" db="EMBL/GenBank/DDBJ databases">
        <title>Draft genome sequences of three monokaryotic isolates of the white-rot basidiomycete fungus Dichomitus squalens.</title>
        <authorList>
            <consortium name="DOE Joint Genome Institute"/>
            <person name="Lopez S.C."/>
            <person name="Andreopoulos B."/>
            <person name="Pangilinan J."/>
            <person name="Lipzen A."/>
            <person name="Riley R."/>
            <person name="Ahrendt S."/>
            <person name="Ng V."/>
            <person name="Barry K."/>
            <person name="Daum C."/>
            <person name="Grigoriev I.V."/>
            <person name="Hilden K.S."/>
            <person name="Makela M.R."/>
            <person name="de Vries R.P."/>
        </authorList>
    </citation>
    <scope>NUCLEOTIDE SEQUENCE [LARGE SCALE GENOMIC DNA]</scope>
    <source>
        <strain evidence="2">OM18370.1</strain>
    </source>
</reference>
<feature type="compositionally biased region" description="Basic and acidic residues" evidence="1">
    <location>
        <begin position="98"/>
        <end position="108"/>
    </location>
</feature>
<dbReference type="Proteomes" id="UP000292957">
    <property type="component" value="Unassembled WGS sequence"/>
</dbReference>
<gene>
    <name evidence="2" type="ORF">BD311DRAFT_648465</name>
</gene>
<organism evidence="2">
    <name type="scientific">Dichomitus squalens</name>
    <dbReference type="NCBI Taxonomy" id="114155"/>
    <lineage>
        <taxon>Eukaryota</taxon>
        <taxon>Fungi</taxon>
        <taxon>Dikarya</taxon>
        <taxon>Basidiomycota</taxon>
        <taxon>Agaricomycotina</taxon>
        <taxon>Agaricomycetes</taxon>
        <taxon>Polyporales</taxon>
        <taxon>Polyporaceae</taxon>
        <taxon>Dichomitus</taxon>
    </lineage>
</organism>